<evidence type="ECO:0000256" key="2">
    <source>
        <dbReference type="ARBA" id="ARBA00022723"/>
    </source>
</evidence>
<keyword evidence="2" id="KW-0479">Metal-binding</keyword>
<evidence type="ECO:0000256" key="7">
    <source>
        <dbReference type="ARBA" id="ARBA00023242"/>
    </source>
</evidence>
<comment type="caution">
    <text evidence="10">The sequence shown here is derived from an EMBL/GenBank/DDBJ whole genome shotgun (WGS) entry which is preliminary data.</text>
</comment>
<keyword evidence="5" id="KW-0862">Zinc</keyword>
<reference evidence="10 11" key="1">
    <citation type="submission" date="2016-11" db="EMBL/GenBank/DDBJ databases">
        <title>The macronuclear genome of Stentor coeruleus: a giant cell with tiny introns.</title>
        <authorList>
            <person name="Slabodnick M."/>
            <person name="Ruby J.G."/>
            <person name="Reiff S.B."/>
            <person name="Swart E.C."/>
            <person name="Gosai S."/>
            <person name="Prabakaran S."/>
            <person name="Witkowska E."/>
            <person name="Larue G.E."/>
            <person name="Fisher S."/>
            <person name="Freeman R.M."/>
            <person name="Gunawardena J."/>
            <person name="Chu W."/>
            <person name="Stover N.A."/>
            <person name="Gregory B.D."/>
            <person name="Nowacki M."/>
            <person name="Derisi J."/>
            <person name="Roy S.W."/>
            <person name="Marshall W.F."/>
            <person name="Sood P."/>
        </authorList>
    </citation>
    <scope>NUCLEOTIDE SEQUENCE [LARGE SCALE GENOMIC DNA]</scope>
    <source>
        <strain evidence="10">WM001</strain>
    </source>
</reference>
<dbReference type="Pfam" id="PF12874">
    <property type="entry name" value="zf-met"/>
    <property type="match status" value="1"/>
</dbReference>
<feature type="domain" description="C2H2-type" evidence="9">
    <location>
        <begin position="27"/>
        <end position="54"/>
    </location>
</feature>
<evidence type="ECO:0000256" key="5">
    <source>
        <dbReference type="ARBA" id="ARBA00022833"/>
    </source>
</evidence>
<name>A0A1R2BZB8_9CILI</name>
<dbReference type="PROSITE" id="PS00028">
    <property type="entry name" value="ZINC_FINGER_C2H2_1"/>
    <property type="match status" value="2"/>
</dbReference>
<protein>
    <recommendedName>
        <fullName evidence="9">C2H2-type domain-containing protein</fullName>
    </recommendedName>
</protein>
<dbReference type="InterPro" id="IPR013087">
    <property type="entry name" value="Znf_C2H2_type"/>
</dbReference>
<evidence type="ECO:0000256" key="4">
    <source>
        <dbReference type="ARBA" id="ARBA00022771"/>
    </source>
</evidence>
<keyword evidence="11" id="KW-1185">Reference proteome</keyword>
<dbReference type="Proteomes" id="UP000187209">
    <property type="component" value="Unassembled WGS sequence"/>
</dbReference>
<evidence type="ECO:0000256" key="1">
    <source>
        <dbReference type="ARBA" id="ARBA00004123"/>
    </source>
</evidence>
<dbReference type="InterPro" id="IPR036236">
    <property type="entry name" value="Znf_C2H2_sf"/>
</dbReference>
<evidence type="ECO:0000256" key="3">
    <source>
        <dbReference type="ARBA" id="ARBA00022737"/>
    </source>
</evidence>
<feature type="domain" description="C2H2-type" evidence="9">
    <location>
        <begin position="83"/>
        <end position="111"/>
    </location>
</feature>
<dbReference type="OrthoDB" id="3533395at2759"/>
<dbReference type="GO" id="GO:0008270">
    <property type="term" value="F:zinc ion binding"/>
    <property type="evidence" value="ECO:0007669"/>
    <property type="project" value="UniProtKB-KW"/>
</dbReference>
<dbReference type="GO" id="GO:0000978">
    <property type="term" value="F:RNA polymerase II cis-regulatory region sequence-specific DNA binding"/>
    <property type="evidence" value="ECO:0007669"/>
    <property type="project" value="TreeGrafter"/>
</dbReference>
<dbReference type="InterPro" id="IPR050589">
    <property type="entry name" value="Ikaros_C2H2-ZF"/>
</dbReference>
<evidence type="ECO:0000256" key="6">
    <source>
        <dbReference type="ARBA" id="ARBA00023125"/>
    </source>
</evidence>
<dbReference type="PROSITE" id="PS50157">
    <property type="entry name" value="ZINC_FINGER_C2H2_2"/>
    <property type="match status" value="3"/>
</dbReference>
<dbReference type="GO" id="GO:0005634">
    <property type="term" value="C:nucleus"/>
    <property type="evidence" value="ECO:0007669"/>
    <property type="project" value="UniProtKB-SubCell"/>
</dbReference>
<keyword evidence="3" id="KW-0677">Repeat</keyword>
<gene>
    <name evidence="10" type="ORF">SteCoe_17402</name>
</gene>
<dbReference type="GO" id="GO:0006357">
    <property type="term" value="P:regulation of transcription by RNA polymerase II"/>
    <property type="evidence" value="ECO:0007669"/>
    <property type="project" value="TreeGrafter"/>
</dbReference>
<proteinExistence type="predicted"/>
<evidence type="ECO:0000259" key="9">
    <source>
        <dbReference type="PROSITE" id="PS50157"/>
    </source>
</evidence>
<accession>A0A1R2BZB8</accession>
<evidence type="ECO:0000313" key="10">
    <source>
        <dbReference type="EMBL" id="OMJ82017.1"/>
    </source>
</evidence>
<feature type="domain" description="C2H2-type" evidence="9">
    <location>
        <begin position="54"/>
        <end position="82"/>
    </location>
</feature>
<keyword evidence="7" id="KW-0539">Nucleus</keyword>
<dbReference type="SMART" id="SM00355">
    <property type="entry name" value="ZnF_C2H2"/>
    <property type="match status" value="4"/>
</dbReference>
<dbReference type="PANTHER" id="PTHR24404">
    <property type="entry name" value="ZINC FINGER PROTEIN"/>
    <property type="match status" value="1"/>
</dbReference>
<comment type="subcellular location">
    <subcellularLocation>
        <location evidence="1">Nucleus</location>
    </subcellularLocation>
</comment>
<keyword evidence="6" id="KW-0238">DNA-binding</keyword>
<sequence>MIKSPDIVQLLPSPIIFKYSYEKYKTFRCEKCGIGFKEINDFRMHLLTEVEERSICPICNHIFSTAKGMKQHFGKLHSKQRPSRCAVCKKRFRNKYALKFHFKQVHEQSTRETCEKCNRAMYNRYSLNRHMKVCKGVEDL</sequence>
<keyword evidence="4 8" id="KW-0863">Zinc-finger</keyword>
<dbReference type="GO" id="GO:0003700">
    <property type="term" value="F:DNA-binding transcription factor activity"/>
    <property type="evidence" value="ECO:0007669"/>
    <property type="project" value="TreeGrafter"/>
</dbReference>
<evidence type="ECO:0000256" key="8">
    <source>
        <dbReference type="PROSITE-ProRule" id="PRU00042"/>
    </source>
</evidence>
<dbReference type="Gene3D" id="3.30.160.60">
    <property type="entry name" value="Classic Zinc Finger"/>
    <property type="match status" value="2"/>
</dbReference>
<dbReference type="AlphaFoldDB" id="A0A1R2BZB8"/>
<dbReference type="EMBL" id="MPUH01000357">
    <property type="protein sequence ID" value="OMJ82017.1"/>
    <property type="molecule type" value="Genomic_DNA"/>
</dbReference>
<evidence type="ECO:0000313" key="11">
    <source>
        <dbReference type="Proteomes" id="UP000187209"/>
    </source>
</evidence>
<dbReference type="SUPFAM" id="SSF57667">
    <property type="entry name" value="beta-beta-alpha zinc fingers"/>
    <property type="match status" value="2"/>
</dbReference>
<dbReference type="PANTHER" id="PTHR24404:SF114">
    <property type="entry name" value="KLUMPFUSS, ISOFORM B-RELATED"/>
    <property type="match status" value="1"/>
</dbReference>
<organism evidence="10 11">
    <name type="scientific">Stentor coeruleus</name>
    <dbReference type="NCBI Taxonomy" id="5963"/>
    <lineage>
        <taxon>Eukaryota</taxon>
        <taxon>Sar</taxon>
        <taxon>Alveolata</taxon>
        <taxon>Ciliophora</taxon>
        <taxon>Postciliodesmatophora</taxon>
        <taxon>Heterotrichea</taxon>
        <taxon>Heterotrichida</taxon>
        <taxon>Stentoridae</taxon>
        <taxon>Stentor</taxon>
    </lineage>
</organism>